<evidence type="ECO:0000313" key="1">
    <source>
        <dbReference type="EMBL" id="GAD03190.1"/>
    </source>
</evidence>
<accession>R9PPF4</accession>
<dbReference type="Proteomes" id="UP000014461">
    <property type="component" value="Unassembled WGS sequence"/>
</dbReference>
<dbReference type="STRING" id="1331007.AALB_3270"/>
<dbReference type="EMBL" id="BARX01000024">
    <property type="protein sequence ID" value="GAD03190.1"/>
    <property type="molecule type" value="Genomic_DNA"/>
</dbReference>
<protein>
    <submittedName>
        <fullName evidence="1">Uncharacterized protein</fullName>
    </submittedName>
</protein>
<keyword evidence="2" id="KW-1185">Reference proteome</keyword>
<dbReference type="AlphaFoldDB" id="R9PPF4"/>
<sequence>MFERDYASFCCWQFVSVLMSGCETKELIQAWFHSNLESVPFCLFKA</sequence>
<dbReference type="PROSITE" id="PS51257">
    <property type="entry name" value="PROKAR_LIPOPROTEIN"/>
    <property type="match status" value="1"/>
</dbReference>
<gene>
    <name evidence="1" type="ORF">AALB_3270</name>
</gene>
<name>R9PPF4_AGAAL</name>
<comment type="caution">
    <text evidence="1">The sequence shown here is derived from an EMBL/GenBank/DDBJ whole genome shotgun (WGS) entry which is preliminary data.</text>
</comment>
<organism evidence="1 2">
    <name type="scientific">Agarivorans albus MKT 106</name>
    <dbReference type="NCBI Taxonomy" id="1331007"/>
    <lineage>
        <taxon>Bacteria</taxon>
        <taxon>Pseudomonadati</taxon>
        <taxon>Pseudomonadota</taxon>
        <taxon>Gammaproteobacteria</taxon>
        <taxon>Alteromonadales</taxon>
        <taxon>Alteromonadaceae</taxon>
        <taxon>Agarivorans</taxon>
    </lineage>
</organism>
<proteinExistence type="predicted"/>
<evidence type="ECO:0000313" key="2">
    <source>
        <dbReference type="Proteomes" id="UP000014461"/>
    </source>
</evidence>
<reference evidence="1" key="1">
    <citation type="journal article" date="2013" name="Genome Announc.">
        <title>Draft Genome Sequence of Agarivorans albus Strain MKT 106T, an Agarolytic Marine Bacterium.</title>
        <authorList>
            <person name="Yasuike M."/>
            <person name="Nakamura Y."/>
            <person name="Kai W."/>
            <person name="Fujiwara A."/>
            <person name="Fukui Y."/>
            <person name="Satomi M."/>
            <person name="Sano M."/>
        </authorList>
    </citation>
    <scope>NUCLEOTIDE SEQUENCE [LARGE SCALE GENOMIC DNA]</scope>
</reference>